<sequence length="163" mass="17654">MEMEEHAEEYETSLKRVQESLQAYPELEIKILPGSTHTAELAAQALGTTPGQIAKTLCFLADGKPILIVACGDKKIDTKKWGRAIEAKKIKMADAETVMQITGFAPGGVCPFALRQQVSVYLDNSLKEYDITFIAAGTPHSALPISAEMLEKVTGGSWVDATK</sequence>
<dbReference type="PANTHER" id="PTHR30411">
    <property type="entry name" value="CYTOPLASMIC PROTEIN"/>
    <property type="match status" value="1"/>
</dbReference>
<dbReference type="GO" id="GO:0004812">
    <property type="term" value="F:aminoacyl-tRNA ligase activity"/>
    <property type="evidence" value="ECO:0007669"/>
    <property type="project" value="UniProtKB-KW"/>
</dbReference>
<reference evidence="2" key="1">
    <citation type="submission" date="2012-11" db="EMBL/GenBank/DDBJ databases">
        <title>Dependencies among metagenomic species, viruses, plasmids and units of genetic variation.</title>
        <authorList>
            <person name="Nielsen H.B."/>
            <person name="Almeida M."/>
            <person name="Juncker A.S."/>
            <person name="Rasmussen S."/>
            <person name="Li J."/>
            <person name="Sunagawa S."/>
            <person name="Plichta D."/>
            <person name="Gautier L."/>
            <person name="Le Chatelier E."/>
            <person name="Peletier E."/>
            <person name="Bonde I."/>
            <person name="Nielsen T."/>
            <person name="Manichanh C."/>
            <person name="Arumugam M."/>
            <person name="Batto J."/>
            <person name="Santos M.B.Q.D."/>
            <person name="Blom N."/>
            <person name="Borruel N."/>
            <person name="Burgdorf K.S."/>
            <person name="Boumezbeur F."/>
            <person name="Casellas F."/>
            <person name="Dore J."/>
            <person name="Guarner F."/>
            <person name="Hansen T."/>
            <person name="Hildebrand F."/>
            <person name="Kaas R.S."/>
            <person name="Kennedy S."/>
            <person name="Kristiansen K."/>
            <person name="Kultima J.R."/>
            <person name="Leonard P."/>
            <person name="Levenez F."/>
            <person name="Lund O."/>
            <person name="Moumen B."/>
            <person name="Le Paslier D."/>
            <person name="Pons N."/>
            <person name="Pedersen O."/>
            <person name="Prifti E."/>
            <person name="Qin J."/>
            <person name="Raes J."/>
            <person name="Tap J."/>
            <person name="Tims S."/>
            <person name="Ussery D.W."/>
            <person name="Yamada T."/>
            <person name="MetaHit consortium"/>
            <person name="Renault P."/>
            <person name="Sicheritz-Ponten T."/>
            <person name="Bork P."/>
            <person name="Wang J."/>
            <person name="Brunak S."/>
            <person name="Ehrlich S.D."/>
        </authorList>
    </citation>
    <scope>NUCLEOTIDE SEQUENCE [LARGE SCALE GENOMIC DNA]</scope>
</reference>
<dbReference type="SUPFAM" id="SSF55826">
    <property type="entry name" value="YbaK/ProRS associated domain"/>
    <property type="match status" value="1"/>
</dbReference>
<dbReference type="eggNOG" id="COG2606">
    <property type="taxonomic scope" value="Bacteria"/>
</dbReference>
<keyword evidence="2" id="KW-0436">Ligase</keyword>
<dbReference type="STRING" id="1262914.BN533_00745"/>
<dbReference type="InterPro" id="IPR007214">
    <property type="entry name" value="YbaK/aa-tRNA-synth-assoc-dom"/>
</dbReference>
<evidence type="ECO:0000259" key="1">
    <source>
        <dbReference type="Pfam" id="PF04073"/>
    </source>
</evidence>
<accession>A0A3G9H155</accession>
<dbReference type="GO" id="GO:0002161">
    <property type="term" value="F:aminoacyl-tRNA deacylase activity"/>
    <property type="evidence" value="ECO:0007669"/>
    <property type="project" value="InterPro"/>
</dbReference>
<proteinExistence type="predicted"/>
<dbReference type="InterPro" id="IPR036754">
    <property type="entry name" value="YbaK/aa-tRNA-synt-asso_dom_sf"/>
</dbReference>
<dbReference type="HOGENOM" id="CLU_094875_0_2_9"/>
<gene>
    <name evidence="2" type="ORF">BN533_00745</name>
</gene>
<protein>
    <submittedName>
        <fullName evidence="2">YbaK/prolyl-tRNA synthetase associated region</fullName>
    </submittedName>
</protein>
<name>R6IGE4_9FIRM</name>
<evidence type="ECO:0000313" key="2">
    <source>
        <dbReference type="EMBL" id="CDB45619.1"/>
    </source>
</evidence>
<organism evidence="2">
    <name type="scientific">Phascolarctobacterium faecium</name>
    <dbReference type="NCBI Taxonomy" id="33025"/>
    <lineage>
        <taxon>Bacteria</taxon>
        <taxon>Bacillati</taxon>
        <taxon>Bacillota</taxon>
        <taxon>Negativicutes</taxon>
        <taxon>Acidaminococcales</taxon>
        <taxon>Acidaminococcaceae</taxon>
        <taxon>Phascolarctobacterium</taxon>
    </lineage>
</organism>
<dbReference type="Pfam" id="PF04073">
    <property type="entry name" value="tRNA_edit"/>
    <property type="match status" value="1"/>
</dbReference>
<dbReference type="Gene3D" id="3.90.960.10">
    <property type="entry name" value="YbaK/aminoacyl-tRNA synthetase-associated domain"/>
    <property type="match status" value="1"/>
</dbReference>
<comment type="caution">
    <text evidence="2">The sequence shown here is derived from an EMBL/GenBank/DDBJ whole genome shotgun (WGS) entry which is preliminary data.</text>
</comment>
<dbReference type="PANTHER" id="PTHR30411:SF1">
    <property type="entry name" value="CYTOPLASMIC PROTEIN"/>
    <property type="match status" value="1"/>
</dbReference>
<accession>R6IGE4</accession>
<feature type="domain" description="YbaK/aminoacyl-tRNA synthetase-associated" evidence="1">
    <location>
        <begin position="36"/>
        <end position="152"/>
    </location>
</feature>
<dbReference type="EMBL" id="CBDS010000044">
    <property type="protein sequence ID" value="CDB45619.1"/>
    <property type="molecule type" value="Genomic_DNA"/>
</dbReference>
<keyword evidence="2" id="KW-0030">Aminoacyl-tRNA synthetase</keyword>
<dbReference type="CDD" id="cd04333">
    <property type="entry name" value="ProX_deacylase"/>
    <property type="match status" value="1"/>
</dbReference>
<dbReference type="AlphaFoldDB" id="R6IGE4"/>